<dbReference type="EMBL" id="CAMXCT020002274">
    <property type="protein sequence ID" value="CAL1150361.1"/>
    <property type="molecule type" value="Genomic_DNA"/>
</dbReference>
<name>A0A9P1CVD6_9DINO</name>
<evidence type="ECO:0000313" key="4">
    <source>
        <dbReference type="EMBL" id="CAL1150361.1"/>
    </source>
</evidence>
<reference evidence="3" key="1">
    <citation type="submission" date="2022-10" db="EMBL/GenBank/DDBJ databases">
        <authorList>
            <person name="Chen Y."/>
            <person name="Dougan E. K."/>
            <person name="Chan C."/>
            <person name="Rhodes N."/>
            <person name="Thang M."/>
        </authorList>
    </citation>
    <scope>NUCLEOTIDE SEQUENCE</scope>
</reference>
<evidence type="ECO:0000313" key="5">
    <source>
        <dbReference type="EMBL" id="CAL4784298.1"/>
    </source>
</evidence>
<comment type="caution">
    <text evidence="3">The sequence shown here is derived from an EMBL/GenBank/DDBJ whole genome shotgun (WGS) entry which is preliminary data.</text>
</comment>
<evidence type="ECO:0000313" key="6">
    <source>
        <dbReference type="Proteomes" id="UP001152797"/>
    </source>
</evidence>
<feature type="region of interest" description="Disordered" evidence="2">
    <location>
        <begin position="1"/>
        <end position="133"/>
    </location>
</feature>
<keyword evidence="1" id="KW-0175">Coiled coil</keyword>
<dbReference type="EMBL" id="CAMXCT010002274">
    <property type="protein sequence ID" value="CAI3996986.1"/>
    <property type="molecule type" value="Genomic_DNA"/>
</dbReference>
<organism evidence="3">
    <name type="scientific">Cladocopium goreaui</name>
    <dbReference type="NCBI Taxonomy" id="2562237"/>
    <lineage>
        <taxon>Eukaryota</taxon>
        <taxon>Sar</taxon>
        <taxon>Alveolata</taxon>
        <taxon>Dinophyceae</taxon>
        <taxon>Suessiales</taxon>
        <taxon>Symbiodiniaceae</taxon>
        <taxon>Cladocopium</taxon>
    </lineage>
</organism>
<keyword evidence="6" id="KW-1185">Reference proteome</keyword>
<feature type="compositionally biased region" description="Basic and acidic residues" evidence="2">
    <location>
        <begin position="378"/>
        <end position="391"/>
    </location>
</feature>
<feature type="compositionally biased region" description="Basic and acidic residues" evidence="2">
    <location>
        <begin position="75"/>
        <end position="88"/>
    </location>
</feature>
<dbReference type="Proteomes" id="UP001152797">
    <property type="component" value="Unassembled WGS sequence"/>
</dbReference>
<feature type="coiled-coil region" evidence="1">
    <location>
        <begin position="248"/>
        <end position="367"/>
    </location>
</feature>
<dbReference type="EMBL" id="CAMXCT030002274">
    <property type="protein sequence ID" value="CAL4784298.1"/>
    <property type="molecule type" value="Genomic_DNA"/>
</dbReference>
<evidence type="ECO:0000313" key="3">
    <source>
        <dbReference type="EMBL" id="CAI3996986.1"/>
    </source>
</evidence>
<gene>
    <name evidence="3" type="ORF">C1SCF055_LOCUS23416</name>
</gene>
<evidence type="ECO:0000256" key="2">
    <source>
        <dbReference type="SAM" id="MobiDB-lite"/>
    </source>
</evidence>
<accession>A0A9P1CVD6</accession>
<feature type="compositionally biased region" description="Basic residues" evidence="2">
    <location>
        <begin position="58"/>
        <end position="74"/>
    </location>
</feature>
<feature type="compositionally biased region" description="Basic and acidic residues" evidence="2">
    <location>
        <begin position="414"/>
        <end position="436"/>
    </location>
</feature>
<feature type="coiled-coil region" evidence="1">
    <location>
        <begin position="501"/>
        <end position="559"/>
    </location>
</feature>
<evidence type="ECO:0000256" key="1">
    <source>
        <dbReference type="SAM" id="Coils"/>
    </source>
</evidence>
<protein>
    <submittedName>
        <fullName evidence="5">Reticulocyte-binding protein homolog 2a (PfR2Ha) (PfRH2a) [Cleaved into: Reticulocyte-binding protein homolog 2a 85 kDa form Reticulocyte-binding protein homolog 2a 285 kDa form]</fullName>
    </submittedName>
</protein>
<feature type="region of interest" description="Disordered" evidence="2">
    <location>
        <begin position="377"/>
        <end position="452"/>
    </location>
</feature>
<dbReference type="AlphaFoldDB" id="A0A9P1CVD6"/>
<proteinExistence type="predicted"/>
<feature type="compositionally biased region" description="Polar residues" evidence="2">
    <location>
        <begin position="116"/>
        <end position="132"/>
    </location>
</feature>
<sequence>MPRLPRKAAAASKATRDYRESPSAAPATQSSRGVQGDQRRRPRRPSSRGVQGDQRLQRVTKCRAGHAKQARRPRRPETASKATRDYREPPSATPARQSSRGVQGDPRRRPRRPETIQRSAAPATQSSRSVNGVQGEIFEGPKDMKWTVKVSHWHPNTSGGAQFRNHAIRIPVAGGRTVKVSHSGIQIPVAGAQFRNHVLRIPVAGGRRLHASIQLPFVRHLARQLAAKLDGVESLEAQEDERNWIQRKLDLETACKDMERERARLEALIQNQKAELMRLKEEQQKHLQQAELWKQEKAAAQRKFEDACQERIRKQREELRVLQEETARVVKQRQNLVESRQVQEQALRKQQETLQILQQQCKELKLGAWEAARFPENQVEKRTAEQKDNQKRRSISSDGTETPTSSNEEESEADSEKKSEELSPQEGSERKLEAAESTRVVPEAAKDASGVQWAQQIEKATRPYPQLLKVFNDKEPLSGRTLREPGVEELKIRLQEEWCHKQMLQSQLMTSEQKLQELAGAEEQRQELMIRLQEEWCQRQILQKQLMASEHELQELRAVCATVSGDCFTLKSEVLQLRKELAEREALEVFLRPQIVADCEV</sequence>
<reference evidence="4" key="2">
    <citation type="submission" date="2024-04" db="EMBL/GenBank/DDBJ databases">
        <authorList>
            <person name="Chen Y."/>
            <person name="Shah S."/>
            <person name="Dougan E. K."/>
            <person name="Thang M."/>
            <person name="Chan C."/>
        </authorList>
    </citation>
    <scope>NUCLEOTIDE SEQUENCE [LARGE SCALE GENOMIC DNA]</scope>
</reference>